<dbReference type="InterPro" id="IPR010052">
    <property type="entry name" value="T2SS_protein-GspI"/>
</dbReference>
<dbReference type="PROSITE" id="PS00409">
    <property type="entry name" value="PROKAR_NTER_METHYL"/>
    <property type="match status" value="1"/>
</dbReference>
<keyword evidence="8 9" id="KW-0472">Membrane</keyword>
<comment type="subcellular location">
    <subcellularLocation>
        <location evidence="1 9">Cell inner membrane</location>
        <topology evidence="1 9">Single-pass membrane protein</topology>
    </subcellularLocation>
</comment>
<comment type="caution">
    <text evidence="10">The sequence shown here is derived from an EMBL/GenBank/DDBJ whole genome shotgun (WGS) entry which is preliminary data.</text>
</comment>
<dbReference type="Proteomes" id="UP000787472">
    <property type="component" value="Unassembled WGS sequence"/>
</dbReference>
<dbReference type="NCBIfam" id="TIGR01707">
    <property type="entry name" value="gspI"/>
    <property type="match status" value="1"/>
</dbReference>
<keyword evidence="6 9" id="KW-0812">Transmembrane</keyword>
<dbReference type="SUPFAM" id="SSF54523">
    <property type="entry name" value="Pili subunits"/>
    <property type="match status" value="1"/>
</dbReference>
<sequence length="149" mass="17170">MSQNKKNAQRLISRRLELSVARGFSLLEVLVAFAILTLTLAVVMQVFSQVVSNTARVESRRLALMMAESQLNYMVANDMESGRYQGEFDNGYRWQADVEAMRPLDDEATDTPAWEEDMQFLSPHLIRLEVSWGEARQLTLQRVYLRELP</sequence>
<dbReference type="NCBIfam" id="TIGR02532">
    <property type="entry name" value="IV_pilin_GFxxxE"/>
    <property type="match status" value="1"/>
</dbReference>
<keyword evidence="7 9" id="KW-1133">Transmembrane helix</keyword>
<comment type="PTM">
    <text evidence="9">Cleaved by prepilin peptidase.</text>
</comment>
<comment type="similarity">
    <text evidence="2 9">Belongs to the GSP I family.</text>
</comment>
<evidence type="ECO:0000256" key="5">
    <source>
        <dbReference type="ARBA" id="ARBA00022519"/>
    </source>
</evidence>
<comment type="function">
    <text evidence="9">Component of the type II secretion system required for the energy-dependent secretion of extracellular factors such as proteases and toxins from the periplasm.</text>
</comment>
<keyword evidence="5 9" id="KW-0997">Cell inner membrane</keyword>
<protein>
    <recommendedName>
        <fullName evidence="9">Type II secretion system protein I</fullName>
        <shortName evidence="9">T2SS minor pseudopilin I</shortName>
    </recommendedName>
</protein>
<evidence type="ECO:0000256" key="6">
    <source>
        <dbReference type="ARBA" id="ARBA00022692"/>
    </source>
</evidence>
<keyword evidence="4 9" id="KW-0488">Methylation</keyword>
<evidence type="ECO:0000256" key="1">
    <source>
        <dbReference type="ARBA" id="ARBA00004377"/>
    </source>
</evidence>
<evidence type="ECO:0000256" key="9">
    <source>
        <dbReference type="RuleBase" id="RU368030"/>
    </source>
</evidence>
<dbReference type="GO" id="GO:0015628">
    <property type="term" value="P:protein secretion by the type II secretion system"/>
    <property type="evidence" value="ECO:0007669"/>
    <property type="project" value="UniProtKB-UniRule"/>
</dbReference>
<dbReference type="EMBL" id="JAAONZ010000005">
    <property type="protein sequence ID" value="NHO65772.1"/>
    <property type="molecule type" value="Genomic_DNA"/>
</dbReference>
<keyword evidence="11" id="KW-1185">Reference proteome</keyword>
<dbReference type="PANTHER" id="PTHR38779">
    <property type="entry name" value="TYPE II SECRETION SYSTEM PROTEIN I-RELATED"/>
    <property type="match status" value="1"/>
</dbReference>
<dbReference type="InterPro" id="IPR045584">
    <property type="entry name" value="Pilin-like"/>
</dbReference>
<proteinExistence type="inferred from homology"/>
<dbReference type="GO" id="GO:0015627">
    <property type="term" value="C:type II protein secretion system complex"/>
    <property type="evidence" value="ECO:0007669"/>
    <property type="project" value="UniProtKB-UniRule"/>
</dbReference>
<reference evidence="10" key="1">
    <citation type="submission" date="2020-03" db="EMBL/GenBank/DDBJ databases">
        <authorList>
            <person name="Guo F."/>
        </authorList>
    </citation>
    <scope>NUCLEOTIDE SEQUENCE</scope>
    <source>
        <strain evidence="10">JCM 30134</strain>
    </source>
</reference>
<dbReference type="Pfam" id="PF07963">
    <property type="entry name" value="N_methyl"/>
    <property type="match status" value="1"/>
</dbReference>
<evidence type="ECO:0000256" key="2">
    <source>
        <dbReference type="ARBA" id="ARBA00008358"/>
    </source>
</evidence>
<organism evidence="10 11">
    <name type="scientific">Pseudomaricurvus hydrocarbonicus</name>
    <dbReference type="NCBI Taxonomy" id="1470433"/>
    <lineage>
        <taxon>Bacteria</taxon>
        <taxon>Pseudomonadati</taxon>
        <taxon>Pseudomonadota</taxon>
        <taxon>Gammaproteobacteria</taxon>
        <taxon>Cellvibrionales</taxon>
        <taxon>Cellvibrionaceae</taxon>
        <taxon>Pseudomaricurvus</taxon>
    </lineage>
</organism>
<dbReference type="PANTHER" id="PTHR38779:SF2">
    <property type="entry name" value="TYPE II SECRETION SYSTEM PROTEIN I-RELATED"/>
    <property type="match status" value="1"/>
</dbReference>
<accession>A0A9E5JS25</accession>
<evidence type="ECO:0000256" key="4">
    <source>
        <dbReference type="ARBA" id="ARBA00022481"/>
    </source>
</evidence>
<dbReference type="GO" id="GO:0005886">
    <property type="term" value="C:plasma membrane"/>
    <property type="evidence" value="ECO:0007669"/>
    <property type="project" value="UniProtKB-SubCell"/>
</dbReference>
<evidence type="ECO:0000256" key="8">
    <source>
        <dbReference type="ARBA" id="ARBA00023136"/>
    </source>
</evidence>
<evidence type="ECO:0000256" key="3">
    <source>
        <dbReference type="ARBA" id="ARBA00022475"/>
    </source>
</evidence>
<evidence type="ECO:0000313" key="11">
    <source>
        <dbReference type="Proteomes" id="UP000787472"/>
    </source>
</evidence>
<keyword evidence="3" id="KW-1003">Cell membrane</keyword>
<evidence type="ECO:0000256" key="7">
    <source>
        <dbReference type="ARBA" id="ARBA00022989"/>
    </source>
</evidence>
<feature type="transmembrane region" description="Helical" evidence="9">
    <location>
        <begin position="21"/>
        <end position="47"/>
    </location>
</feature>
<gene>
    <name evidence="10" type="primary">gspI</name>
    <name evidence="10" type="ORF">G8770_09485</name>
</gene>
<name>A0A9E5JS25_9GAMM</name>
<dbReference type="AlphaFoldDB" id="A0A9E5JS25"/>
<dbReference type="InterPro" id="IPR012902">
    <property type="entry name" value="N_methyl_site"/>
</dbReference>
<comment type="subunit">
    <text evidence="9">Type II secretion is composed of four main components: the outer membrane complex, the inner membrane complex, the cytoplasmic secretion ATPase and the periplasm-spanning pseudopilus.</text>
</comment>
<dbReference type="RefSeq" id="WP_167185299.1">
    <property type="nucleotide sequence ID" value="NZ_JAAONZ010000005.1"/>
</dbReference>
<evidence type="ECO:0000313" key="10">
    <source>
        <dbReference type="EMBL" id="NHO65772.1"/>
    </source>
</evidence>